<keyword evidence="7" id="KW-1185">Reference proteome</keyword>
<dbReference type="KEGG" id="mpsy:CEK71_05700"/>
<protein>
    <recommendedName>
        <fullName evidence="3 4">Phosphatase NudJ</fullName>
        <ecNumber evidence="4">3.6.1.-</ecNumber>
    </recommendedName>
</protein>
<sequence>MVWKPHVTVAAIIEQDRRFLLVEEETPYGLQFNQPAGHFEENEDLIAAVKREVREETAWQFEPEAIVSLQLWRRNPQSTTFLRVLFTGSCHSHDPTQPLDTGIVATHWLTRDEIAAQAHRLRSPLVLLGVDEYMQGQRHPLALLKSFLDLDHE</sequence>
<dbReference type="OrthoDB" id="8594221at2"/>
<dbReference type="InterPro" id="IPR033713">
    <property type="entry name" value="NudJ"/>
</dbReference>
<evidence type="ECO:0000256" key="2">
    <source>
        <dbReference type="ARBA" id="ARBA00011245"/>
    </source>
</evidence>
<dbReference type="InterPro" id="IPR000086">
    <property type="entry name" value="NUDIX_hydrolase_dom"/>
</dbReference>
<dbReference type="GO" id="GO:0017110">
    <property type="term" value="F:nucleoside diphosphate phosphatase activity"/>
    <property type="evidence" value="ECO:0007669"/>
    <property type="project" value="InterPro"/>
</dbReference>
<dbReference type="Pfam" id="PF00293">
    <property type="entry name" value="NUDIX"/>
    <property type="match status" value="1"/>
</dbReference>
<dbReference type="PROSITE" id="PS51462">
    <property type="entry name" value="NUDIX"/>
    <property type="match status" value="1"/>
</dbReference>
<evidence type="ECO:0000259" key="5">
    <source>
        <dbReference type="PROSITE" id="PS51462"/>
    </source>
</evidence>
<dbReference type="EC" id="3.6.1.-" evidence="4"/>
<dbReference type="RefSeq" id="WP_088618480.1">
    <property type="nucleotide sequence ID" value="NZ_CP022129.1"/>
</dbReference>
<gene>
    <name evidence="4" type="primary">nudJ</name>
    <name evidence="6" type="ORF">CEK71_05700</name>
</gene>
<proteinExistence type="inferred from homology"/>
<dbReference type="InterPro" id="IPR015797">
    <property type="entry name" value="NUDIX_hydrolase-like_dom_sf"/>
</dbReference>
<reference evidence="6 7" key="1">
    <citation type="submission" date="2017-06" db="EMBL/GenBank/DDBJ databases">
        <title>Genome Sequencing of the methanotroph Methylovulum psychrotolerants str. HV10-M2 isolated from a high-altitude environment.</title>
        <authorList>
            <person name="Mateos-Rivera A."/>
        </authorList>
    </citation>
    <scope>NUCLEOTIDE SEQUENCE [LARGE SCALE GENOMIC DNA]</scope>
    <source>
        <strain evidence="6 7">HV10_M2</strain>
    </source>
</reference>
<dbReference type="AlphaFoldDB" id="A0A1Z4BWJ3"/>
<comment type="subunit">
    <text evidence="2 4">Monomer.</text>
</comment>
<dbReference type="EMBL" id="CP022129">
    <property type="protein sequence ID" value="ASF45603.1"/>
    <property type="molecule type" value="Genomic_DNA"/>
</dbReference>
<comment type="cofactor">
    <cofactor evidence="4">
        <name>Mg(2+)</name>
        <dbReference type="ChEBI" id="CHEBI:18420"/>
    </cofactor>
</comment>
<evidence type="ECO:0000256" key="1">
    <source>
        <dbReference type="ARBA" id="ARBA00007608"/>
    </source>
</evidence>
<comment type="similarity">
    <text evidence="1 4">Belongs to the Nudix hydrolase family. NudJ subfamily.</text>
</comment>
<dbReference type="PANTHER" id="PTHR43222:SF11">
    <property type="entry name" value="PHOSPHATASE NUDJ"/>
    <property type="match status" value="1"/>
</dbReference>
<dbReference type="GO" id="GO:0004787">
    <property type="term" value="F:thiamine diphosphate phosphatase activity"/>
    <property type="evidence" value="ECO:0007669"/>
    <property type="project" value="InterPro"/>
</dbReference>
<dbReference type="GO" id="GO:0017111">
    <property type="term" value="F:ribonucleoside triphosphate phosphatase activity"/>
    <property type="evidence" value="ECO:0007669"/>
    <property type="project" value="InterPro"/>
</dbReference>
<dbReference type="SUPFAM" id="SSF55811">
    <property type="entry name" value="Nudix"/>
    <property type="match status" value="1"/>
</dbReference>
<dbReference type="CDD" id="cd03675">
    <property type="entry name" value="NUDIX_Hydrolase"/>
    <property type="match status" value="1"/>
</dbReference>
<organism evidence="6 7">
    <name type="scientific">Methylovulum psychrotolerans</name>
    <dbReference type="NCBI Taxonomy" id="1704499"/>
    <lineage>
        <taxon>Bacteria</taxon>
        <taxon>Pseudomonadati</taxon>
        <taxon>Pseudomonadota</taxon>
        <taxon>Gammaproteobacteria</taxon>
        <taxon>Methylococcales</taxon>
        <taxon>Methylococcaceae</taxon>
        <taxon>Methylovulum</taxon>
    </lineage>
</organism>
<dbReference type="Proteomes" id="UP000197019">
    <property type="component" value="Chromosome"/>
</dbReference>
<dbReference type="PANTHER" id="PTHR43222">
    <property type="entry name" value="NUDIX HYDROLASE 23"/>
    <property type="match status" value="1"/>
</dbReference>
<evidence type="ECO:0000313" key="7">
    <source>
        <dbReference type="Proteomes" id="UP000197019"/>
    </source>
</evidence>
<evidence type="ECO:0000313" key="6">
    <source>
        <dbReference type="EMBL" id="ASF45603.1"/>
    </source>
</evidence>
<evidence type="ECO:0000256" key="3">
    <source>
        <dbReference type="ARBA" id="ARBA00015552"/>
    </source>
</evidence>
<dbReference type="Gene3D" id="3.90.79.10">
    <property type="entry name" value="Nucleoside Triphosphate Pyrophosphohydrolase"/>
    <property type="match status" value="1"/>
</dbReference>
<name>A0A1Z4BWJ3_9GAMM</name>
<keyword evidence="4 6" id="KW-0378">Hydrolase</keyword>
<feature type="domain" description="Nudix hydrolase" evidence="5">
    <location>
        <begin position="4"/>
        <end position="131"/>
    </location>
</feature>
<evidence type="ECO:0000256" key="4">
    <source>
        <dbReference type="RuleBase" id="RU364043"/>
    </source>
</evidence>
<accession>A0A1Z4BWJ3</accession>
<keyword evidence="4" id="KW-0460">Magnesium</keyword>